<evidence type="ECO:0000256" key="4">
    <source>
        <dbReference type="ARBA" id="ARBA00022737"/>
    </source>
</evidence>
<dbReference type="AlphaFoldDB" id="A0A0K9PN37"/>
<dbReference type="PANTHER" id="PTHR46080">
    <property type="entry name" value="MITOCHONDRIAL SUBSTRATE CARRIER FAMILY PROTEIN J"/>
    <property type="match status" value="1"/>
</dbReference>
<comment type="similarity">
    <text evidence="7">Belongs to the mitochondrial carrier (TC 2.A.29) family.</text>
</comment>
<dbReference type="GO" id="GO:0055085">
    <property type="term" value="P:transmembrane transport"/>
    <property type="evidence" value="ECO:0007669"/>
    <property type="project" value="InterPro"/>
</dbReference>
<feature type="repeat" description="Solcar" evidence="6">
    <location>
        <begin position="222"/>
        <end position="309"/>
    </location>
</feature>
<keyword evidence="9" id="KW-1185">Reference proteome</keyword>
<dbReference type="PROSITE" id="PS50920">
    <property type="entry name" value="SOLCAR"/>
    <property type="match status" value="3"/>
</dbReference>
<comment type="subcellular location">
    <subcellularLocation>
        <location evidence="1">Membrane</location>
        <topology evidence="1">Multi-pass membrane protein</topology>
    </subcellularLocation>
</comment>
<dbReference type="OrthoDB" id="250329at2759"/>
<dbReference type="InterPro" id="IPR023395">
    <property type="entry name" value="MCP_dom_sf"/>
</dbReference>
<dbReference type="PANTHER" id="PTHR46080:SF3">
    <property type="entry name" value="MITOCHONDRIAL SUBSTRATE CARRIER FAMILY PROTEIN"/>
    <property type="match status" value="1"/>
</dbReference>
<dbReference type="InterPro" id="IPR018108">
    <property type="entry name" value="MCP_transmembrane"/>
</dbReference>
<dbReference type="Proteomes" id="UP000036987">
    <property type="component" value="Unassembled WGS sequence"/>
</dbReference>
<dbReference type="OMA" id="CKDMCAT"/>
<proteinExistence type="inferred from homology"/>
<feature type="repeat" description="Solcar" evidence="6">
    <location>
        <begin position="17"/>
        <end position="100"/>
    </location>
</feature>
<dbReference type="Pfam" id="PF00153">
    <property type="entry name" value="Mito_carr"/>
    <property type="match status" value="3"/>
</dbReference>
<keyword evidence="5 6" id="KW-0472">Membrane</keyword>
<evidence type="ECO:0000256" key="7">
    <source>
        <dbReference type="RuleBase" id="RU000488"/>
    </source>
</evidence>
<reference evidence="9" key="1">
    <citation type="journal article" date="2016" name="Nature">
        <title>The genome of the seagrass Zostera marina reveals angiosperm adaptation to the sea.</title>
        <authorList>
            <person name="Olsen J.L."/>
            <person name="Rouze P."/>
            <person name="Verhelst B."/>
            <person name="Lin Y.-C."/>
            <person name="Bayer T."/>
            <person name="Collen J."/>
            <person name="Dattolo E."/>
            <person name="De Paoli E."/>
            <person name="Dittami S."/>
            <person name="Maumus F."/>
            <person name="Michel G."/>
            <person name="Kersting A."/>
            <person name="Lauritano C."/>
            <person name="Lohaus R."/>
            <person name="Toepel M."/>
            <person name="Tonon T."/>
            <person name="Vanneste K."/>
            <person name="Amirebrahimi M."/>
            <person name="Brakel J."/>
            <person name="Bostroem C."/>
            <person name="Chovatia M."/>
            <person name="Grimwood J."/>
            <person name="Jenkins J.W."/>
            <person name="Jueterbock A."/>
            <person name="Mraz A."/>
            <person name="Stam W.T."/>
            <person name="Tice H."/>
            <person name="Bornberg-Bauer E."/>
            <person name="Green P.J."/>
            <person name="Pearson G.A."/>
            <person name="Procaccini G."/>
            <person name="Duarte C.M."/>
            <person name="Schmutz J."/>
            <person name="Reusch T.B.H."/>
            <person name="Van de Peer Y."/>
        </authorList>
    </citation>
    <scope>NUCLEOTIDE SEQUENCE [LARGE SCALE GENOMIC DNA]</scope>
    <source>
        <strain evidence="9">cv. Finnish</strain>
    </source>
</reference>
<name>A0A0K9PN37_ZOSMR</name>
<evidence type="ECO:0000256" key="2">
    <source>
        <dbReference type="ARBA" id="ARBA00022448"/>
    </source>
</evidence>
<keyword evidence="3 6" id="KW-0812">Transmembrane</keyword>
<sequence>MSSSHMEEINWDRLDFTKFCLYGSGMFSGLTTVLYPVSVIKTKIQVASKDVVEKNVYSMIRNVLKTEGIPGFYKGFGTVMIGTVPSRIIFMTAYEKFKVSCFHMVDPLQLKEHTQAAIVNGIAGMLASIISQGVYVPIDVVSQKLMVQGYSGYANYNGSLDVIQKIIKSNGIRGLYKGFGLTVLAYTPSNGVWWACYGSSQRIIWKLLSYGKDNTESVPNWTIPCVQATGGFIAGAMASCVTNPLDTIKTRLQVAETEHGHKQSTRMVVNKLISEDGYRGLYRGLGPRVVSISLWGTSMILTYEYLKRLCAKNDTNN</sequence>
<dbReference type="EMBL" id="LFYR01000729">
    <property type="protein sequence ID" value="KMZ70396.1"/>
    <property type="molecule type" value="Genomic_DNA"/>
</dbReference>
<gene>
    <name evidence="8" type="ORF">ZOSMA_1G03790</name>
</gene>
<evidence type="ECO:0000313" key="9">
    <source>
        <dbReference type="Proteomes" id="UP000036987"/>
    </source>
</evidence>
<evidence type="ECO:0000256" key="5">
    <source>
        <dbReference type="ARBA" id="ARBA00023136"/>
    </source>
</evidence>
<comment type="caution">
    <text evidence="8">The sequence shown here is derived from an EMBL/GenBank/DDBJ whole genome shotgun (WGS) entry which is preliminary data.</text>
</comment>
<evidence type="ECO:0000256" key="3">
    <source>
        <dbReference type="ARBA" id="ARBA00022692"/>
    </source>
</evidence>
<keyword evidence="4" id="KW-0677">Repeat</keyword>
<dbReference type="STRING" id="29655.A0A0K9PN37"/>
<organism evidence="8 9">
    <name type="scientific">Zostera marina</name>
    <name type="common">Eelgrass</name>
    <dbReference type="NCBI Taxonomy" id="29655"/>
    <lineage>
        <taxon>Eukaryota</taxon>
        <taxon>Viridiplantae</taxon>
        <taxon>Streptophyta</taxon>
        <taxon>Embryophyta</taxon>
        <taxon>Tracheophyta</taxon>
        <taxon>Spermatophyta</taxon>
        <taxon>Magnoliopsida</taxon>
        <taxon>Liliopsida</taxon>
        <taxon>Zosteraceae</taxon>
        <taxon>Zostera</taxon>
    </lineage>
</organism>
<dbReference type="SUPFAM" id="SSF103506">
    <property type="entry name" value="Mitochondrial carrier"/>
    <property type="match status" value="1"/>
</dbReference>
<feature type="repeat" description="Solcar" evidence="6">
    <location>
        <begin position="115"/>
        <end position="203"/>
    </location>
</feature>
<accession>A0A0K9PN37</accession>
<dbReference type="Gene3D" id="1.50.40.10">
    <property type="entry name" value="Mitochondrial carrier domain"/>
    <property type="match status" value="1"/>
</dbReference>
<evidence type="ECO:0000313" key="8">
    <source>
        <dbReference type="EMBL" id="KMZ70396.1"/>
    </source>
</evidence>
<protein>
    <submittedName>
        <fullName evidence="8">Mitochondrial carrier protein</fullName>
    </submittedName>
</protein>
<evidence type="ECO:0000256" key="1">
    <source>
        <dbReference type="ARBA" id="ARBA00004141"/>
    </source>
</evidence>
<dbReference type="PRINTS" id="PR00926">
    <property type="entry name" value="MITOCARRIER"/>
</dbReference>
<dbReference type="InterPro" id="IPR002067">
    <property type="entry name" value="MCP"/>
</dbReference>
<keyword evidence="2 7" id="KW-0813">Transport</keyword>
<dbReference type="GO" id="GO:0016020">
    <property type="term" value="C:membrane"/>
    <property type="evidence" value="ECO:0007669"/>
    <property type="project" value="UniProtKB-SubCell"/>
</dbReference>
<evidence type="ECO:0000256" key="6">
    <source>
        <dbReference type="PROSITE-ProRule" id="PRU00282"/>
    </source>
</evidence>